<reference evidence="3" key="1">
    <citation type="journal article" date="2019" name="Int. J. Syst. Evol. Microbiol.">
        <title>The Global Catalogue of Microorganisms (GCM) 10K type strain sequencing project: providing services to taxonomists for standard genome sequencing and annotation.</title>
        <authorList>
            <consortium name="The Broad Institute Genomics Platform"/>
            <consortium name="The Broad Institute Genome Sequencing Center for Infectious Disease"/>
            <person name="Wu L."/>
            <person name="Ma J."/>
        </authorList>
    </citation>
    <scope>NUCLEOTIDE SEQUENCE [LARGE SCALE GENOMIC DNA]</scope>
    <source>
        <strain evidence="3">YJ-61-S</strain>
    </source>
</reference>
<proteinExistence type="predicted"/>
<dbReference type="Proteomes" id="UP001596043">
    <property type="component" value="Unassembled WGS sequence"/>
</dbReference>
<keyword evidence="3" id="KW-1185">Reference proteome</keyword>
<gene>
    <name evidence="2" type="ORF">ACFO3O_10720</name>
</gene>
<comment type="caution">
    <text evidence="2">The sequence shown here is derived from an EMBL/GenBank/DDBJ whole genome shotgun (WGS) entry which is preliminary data.</text>
</comment>
<protein>
    <submittedName>
        <fullName evidence="2">GNAT family N-acetyltransferase</fullName>
        <ecNumber evidence="2">2.3.-.-</ecNumber>
    </submittedName>
</protein>
<keyword evidence="2" id="KW-0808">Transferase</keyword>
<dbReference type="EMBL" id="JBHSFV010000005">
    <property type="protein sequence ID" value="MFC4634382.1"/>
    <property type="molecule type" value="Genomic_DNA"/>
</dbReference>
<dbReference type="PROSITE" id="PS51186">
    <property type="entry name" value="GNAT"/>
    <property type="match status" value="1"/>
</dbReference>
<evidence type="ECO:0000313" key="3">
    <source>
        <dbReference type="Proteomes" id="UP001596043"/>
    </source>
</evidence>
<dbReference type="PANTHER" id="PTHR43415:SF3">
    <property type="entry name" value="GNAT-FAMILY ACETYLTRANSFERASE"/>
    <property type="match status" value="1"/>
</dbReference>
<keyword evidence="2" id="KW-0012">Acyltransferase</keyword>
<feature type="domain" description="N-acetyltransferase" evidence="1">
    <location>
        <begin position="9"/>
        <end position="175"/>
    </location>
</feature>
<dbReference type="Pfam" id="PF13302">
    <property type="entry name" value="Acetyltransf_3"/>
    <property type="match status" value="1"/>
</dbReference>
<dbReference type="InterPro" id="IPR016181">
    <property type="entry name" value="Acyl_CoA_acyltransferase"/>
</dbReference>
<accession>A0ABV9HW44</accession>
<dbReference type="InterPro" id="IPR000182">
    <property type="entry name" value="GNAT_dom"/>
</dbReference>
<evidence type="ECO:0000313" key="2">
    <source>
        <dbReference type="EMBL" id="MFC4634382.1"/>
    </source>
</evidence>
<dbReference type="SUPFAM" id="SSF55729">
    <property type="entry name" value="Acyl-CoA N-acyltransferases (Nat)"/>
    <property type="match status" value="1"/>
</dbReference>
<organism evidence="2 3">
    <name type="scientific">Dokdonia ponticola</name>
    <dbReference type="NCBI Taxonomy" id="2041041"/>
    <lineage>
        <taxon>Bacteria</taxon>
        <taxon>Pseudomonadati</taxon>
        <taxon>Bacteroidota</taxon>
        <taxon>Flavobacteriia</taxon>
        <taxon>Flavobacteriales</taxon>
        <taxon>Flavobacteriaceae</taxon>
        <taxon>Dokdonia</taxon>
    </lineage>
</organism>
<sequence length="188" mass="21380">MVTLIGNSVFLRAVEPEDLIAIHRIENDERLWAVSETLTPFSLHSIKDYLAHAHKDIYEAKQLRLAVCEINTKVLIGLIDLFDFDPYNARAGVGILIESQENRGKGYGKEALNLVIAYVKTHLKLHQLYANILEDNTASVQLFTHAGFDLVGVKKEWRRVSGEGVRSCLPAKQIRESYKNELLFQYLL</sequence>
<dbReference type="PANTHER" id="PTHR43415">
    <property type="entry name" value="SPERMIDINE N(1)-ACETYLTRANSFERASE"/>
    <property type="match status" value="1"/>
</dbReference>
<dbReference type="EC" id="2.3.-.-" evidence="2"/>
<dbReference type="GO" id="GO:0016746">
    <property type="term" value="F:acyltransferase activity"/>
    <property type="evidence" value="ECO:0007669"/>
    <property type="project" value="UniProtKB-KW"/>
</dbReference>
<dbReference type="Gene3D" id="3.40.630.30">
    <property type="match status" value="1"/>
</dbReference>
<name>A0ABV9HW44_9FLAO</name>
<dbReference type="RefSeq" id="WP_379978601.1">
    <property type="nucleotide sequence ID" value="NZ_JBHSFV010000005.1"/>
</dbReference>
<evidence type="ECO:0000259" key="1">
    <source>
        <dbReference type="PROSITE" id="PS51186"/>
    </source>
</evidence>